<dbReference type="AlphaFoldDB" id="A0A8E2E1Y0"/>
<dbReference type="Gene3D" id="3.40.50.1580">
    <property type="entry name" value="Nucleoside phosphorylase domain"/>
    <property type="match status" value="1"/>
</dbReference>
<dbReference type="PANTHER" id="PTHR46082:SF11">
    <property type="entry name" value="AAA+ ATPASE DOMAIN-CONTAINING PROTEIN-RELATED"/>
    <property type="match status" value="1"/>
</dbReference>
<protein>
    <submittedName>
        <fullName evidence="2">Pfs domain-containing protein</fullName>
    </submittedName>
</protein>
<name>A0A8E2E1Y0_9PEZI</name>
<dbReference type="SUPFAM" id="SSF53167">
    <property type="entry name" value="Purine and uridine phosphorylases"/>
    <property type="match status" value="1"/>
</dbReference>
<proteinExistence type="predicted"/>
<evidence type="ECO:0000259" key="1">
    <source>
        <dbReference type="Pfam" id="PF01048"/>
    </source>
</evidence>
<organism evidence="2 3">
    <name type="scientific">Lepidopterella palustris CBS 459.81</name>
    <dbReference type="NCBI Taxonomy" id="1314670"/>
    <lineage>
        <taxon>Eukaryota</taxon>
        <taxon>Fungi</taxon>
        <taxon>Dikarya</taxon>
        <taxon>Ascomycota</taxon>
        <taxon>Pezizomycotina</taxon>
        <taxon>Dothideomycetes</taxon>
        <taxon>Pleosporomycetidae</taxon>
        <taxon>Mytilinidiales</taxon>
        <taxon>Argynnaceae</taxon>
        <taxon>Lepidopterella</taxon>
    </lineage>
</organism>
<dbReference type="Proteomes" id="UP000250266">
    <property type="component" value="Unassembled WGS sequence"/>
</dbReference>
<dbReference type="Pfam" id="PF01048">
    <property type="entry name" value="PNP_UDP_1"/>
    <property type="match status" value="2"/>
</dbReference>
<dbReference type="PANTHER" id="PTHR46082">
    <property type="entry name" value="ATP/GTP-BINDING PROTEIN-RELATED"/>
    <property type="match status" value="1"/>
</dbReference>
<keyword evidence="3" id="KW-1185">Reference proteome</keyword>
<feature type="domain" description="Nucleoside phosphorylase" evidence="1">
    <location>
        <begin position="8"/>
        <end position="118"/>
    </location>
</feature>
<dbReference type="InterPro" id="IPR035994">
    <property type="entry name" value="Nucleoside_phosphorylase_sf"/>
</dbReference>
<dbReference type="InterPro" id="IPR053137">
    <property type="entry name" value="NLR-like"/>
</dbReference>
<dbReference type="InterPro" id="IPR000845">
    <property type="entry name" value="Nucleoside_phosphorylase_d"/>
</dbReference>
<evidence type="ECO:0000313" key="2">
    <source>
        <dbReference type="EMBL" id="OCK75765.1"/>
    </source>
</evidence>
<sequence>MFTQDVYTVACICPMGVELAPVVAMLDERHPMLPSHHSTNSYELGRMGAHNIVIAVLPEIGNNQATAVAKQLMNDFRSVRFGFLVGIGGGIPNEDQHDIRLGDIVVSKPTAKFGGIVQFDRGKSHGAGRFEITGTLNKPPQILMAAVQKLQAEQIITGSQVSKYVQDMLERYPNMKEEQYLYQGMDEDLLFESSYSHTGGSSCHNCDRKMTIPRAPRHRKSPKIHYGTIGSADQVVKDAATRDALRNDLGLICVEMEAAGLMDVFPCLVVRGICDYADSHKNKRWQPYAAAVAAAYVKELMSVIPAENVVAARTAADEFQLKQSISTC</sequence>
<dbReference type="GO" id="GO:0003824">
    <property type="term" value="F:catalytic activity"/>
    <property type="evidence" value="ECO:0007669"/>
    <property type="project" value="InterPro"/>
</dbReference>
<gene>
    <name evidence="2" type="ORF">K432DRAFT_307795</name>
</gene>
<evidence type="ECO:0000313" key="3">
    <source>
        <dbReference type="Proteomes" id="UP000250266"/>
    </source>
</evidence>
<dbReference type="GO" id="GO:0009116">
    <property type="term" value="P:nucleoside metabolic process"/>
    <property type="evidence" value="ECO:0007669"/>
    <property type="project" value="InterPro"/>
</dbReference>
<dbReference type="EMBL" id="KV745276">
    <property type="protein sequence ID" value="OCK75765.1"/>
    <property type="molecule type" value="Genomic_DNA"/>
</dbReference>
<feature type="domain" description="Nucleoside phosphorylase" evidence="1">
    <location>
        <begin position="217"/>
        <end position="296"/>
    </location>
</feature>
<reference evidence="2 3" key="1">
    <citation type="journal article" date="2016" name="Nat. Commun.">
        <title>Ectomycorrhizal ecology is imprinted in the genome of the dominant symbiotic fungus Cenococcum geophilum.</title>
        <authorList>
            <consortium name="DOE Joint Genome Institute"/>
            <person name="Peter M."/>
            <person name="Kohler A."/>
            <person name="Ohm R.A."/>
            <person name="Kuo A."/>
            <person name="Krutzmann J."/>
            <person name="Morin E."/>
            <person name="Arend M."/>
            <person name="Barry K.W."/>
            <person name="Binder M."/>
            <person name="Choi C."/>
            <person name="Clum A."/>
            <person name="Copeland A."/>
            <person name="Grisel N."/>
            <person name="Haridas S."/>
            <person name="Kipfer T."/>
            <person name="LaButti K."/>
            <person name="Lindquist E."/>
            <person name="Lipzen A."/>
            <person name="Maire R."/>
            <person name="Meier B."/>
            <person name="Mihaltcheva S."/>
            <person name="Molinier V."/>
            <person name="Murat C."/>
            <person name="Poggeler S."/>
            <person name="Quandt C.A."/>
            <person name="Sperisen C."/>
            <person name="Tritt A."/>
            <person name="Tisserant E."/>
            <person name="Crous P.W."/>
            <person name="Henrissat B."/>
            <person name="Nehls U."/>
            <person name="Egli S."/>
            <person name="Spatafora J.W."/>
            <person name="Grigoriev I.V."/>
            <person name="Martin F.M."/>
        </authorList>
    </citation>
    <scope>NUCLEOTIDE SEQUENCE [LARGE SCALE GENOMIC DNA]</scope>
    <source>
        <strain evidence="2 3">CBS 459.81</strain>
    </source>
</reference>
<dbReference type="OrthoDB" id="1577640at2759"/>
<accession>A0A8E2E1Y0</accession>